<evidence type="ECO:0000256" key="1">
    <source>
        <dbReference type="ARBA" id="ARBA00010641"/>
    </source>
</evidence>
<dbReference type="InterPro" id="IPR039425">
    <property type="entry name" value="RNA_pol_sigma-70-like"/>
</dbReference>
<keyword evidence="5" id="KW-0804">Transcription</keyword>
<dbReference type="Proteomes" id="UP000256629">
    <property type="component" value="Unassembled WGS sequence"/>
</dbReference>
<dbReference type="PANTHER" id="PTHR43133">
    <property type="entry name" value="RNA POLYMERASE ECF-TYPE SIGMA FACTO"/>
    <property type="match status" value="1"/>
</dbReference>
<dbReference type="Pfam" id="PF04542">
    <property type="entry name" value="Sigma70_r2"/>
    <property type="match status" value="1"/>
</dbReference>
<name>A0A3D9HJJ8_9FLAO</name>
<evidence type="ECO:0000256" key="2">
    <source>
        <dbReference type="ARBA" id="ARBA00023015"/>
    </source>
</evidence>
<protein>
    <submittedName>
        <fullName evidence="8">RNA polymerase sigma-70 factor (ECF subfamily)</fullName>
    </submittedName>
</protein>
<dbReference type="InterPro" id="IPR014284">
    <property type="entry name" value="RNA_pol_sigma-70_dom"/>
</dbReference>
<dbReference type="GO" id="GO:0003677">
    <property type="term" value="F:DNA binding"/>
    <property type="evidence" value="ECO:0007669"/>
    <property type="project" value="UniProtKB-KW"/>
</dbReference>
<comment type="caution">
    <text evidence="8">The sequence shown here is derived from an EMBL/GenBank/DDBJ whole genome shotgun (WGS) entry which is preliminary data.</text>
</comment>
<evidence type="ECO:0000259" key="6">
    <source>
        <dbReference type="Pfam" id="PF04542"/>
    </source>
</evidence>
<dbReference type="CDD" id="cd06171">
    <property type="entry name" value="Sigma70_r4"/>
    <property type="match status" value="1"/>
</dbReference>
<dbReference type="InterPro" id="IPR036388">
    <property type="entry name" value="WH-like_DNA-bd_sf"/>
</dbReference>
<proteinExistence type="inferred from homology"/>
<evidence type="ECO:0000256" key="3">
    <source>
        <dbReference type="ARBA" id="ARBA00023082"/>
    </source>
</evidence>
<sequence>MSRNNYHIDAKLVLEYQSGDQLALEKLVKRWHKTFCNKAHWIVKDPDAAKDIAQDTWNTIINKMDDLNDPKTFACWSLRIVCNKSFDWIKKQNKTKERLKTYHLENKTEELNESNEIELLQRNLLSAIKKLPMHQQLVIRLFYVEDYSLKDISKTLNISEGTSKSRLYHAREKLKLILKNRDYEK</sequence>
<evidence type="ECO:0000256" key="5">
    <source>
        <dbReference type="ARBA" id="ARBA00023163"/>
    </source>
</evidence>
<dbReference type="Pfam" id="PF08281">
    <property type="entry name" value="Sigma70_r4_2"/>
    <property type="match status" value="1"/>
</dbReference>
<keyword evidence="9" id="KW-1185">Reference proteome</keyword>
<dbReference type="GO" id="GO:0016987">
    <property type="term" value="F:sigma factor activity"/>
    <property type="evidence" value="ECO:0007669"/>
    <property type="project" value="UniProtKB-KW"/>
</dbReference>
<dbReference type="SUPFAM" id="SSF88659">
    <property type="entry name" value="Sigma3 and sigma4 domains of RNA polymerase sigma factors"/>
    <property type="match status" value="1"/>
</dbReference>
<dbReference type="RefSeq" id="WP_116040035.1">
    <property type="nucleotide sequence ID" value="NZ_QRDX01000002.1"/>
</dbReference>
<accession>A0A3D9HJJ8</accession>
<evidence type="ECO:0000313" key="9">
    <source>
        <dbReference type="Proteomes" id="UP000256629"/>
    </source>
</evidence>
<dbReference type="InterPro" id="IPR007627">
    <property type="entry name" value="RNA_pol_sigma70_r2"/>
</dbReference>
<dbReference type="Gene3D" id="1.10.1740.10">
    <property type="match status" value="1"/>
</dbReference>
<feature type="domain" description="RNA polymerase sigma factor 70 region 4 type 2" evidence="7">
    <location>
        <begin position="122"/>
        <end position="174"/>
    </location>
</feature>
<dbReference type="PANTHER" id="PTHR43133:SF8">
    <property type="entry name" value="RNA POLYMERASE SIGMA FACTOR HI_1459-RELATED"/>
    <property type="match status" value="1"/>
</dbReference>
<keyword evidence="4" id="KW-0238">DNA-binding</keyword>
<dbReference type="AlphaFoldDB" id="A0A3D9HJJ8"/>
<gene>
    <name evidence="8" type="ORF">DFQ02_102403</name>
</gene>
<organism evidence="8 9">
    <name type="scientific">Seonamhaeicola aphaedonensis</name>
    <dbReference type="NCBI Taxonomy" id="1461338"/>
    <lineage>
        <taxon>Bacteria</taxon>
        <taxon>Pseudomonadati</taxon>
        <taxon>Bacteroidota</taxon>
        <taxon>Flavobacteriia</taxon>
        <taxon>Flavobacteriales</taxon>
        <taxon>Flavobacteriaceae</taxon>
    </lineage>
</organism>
<dbReference type="Gene3D" id="1.10.10.10">
    <property type="entry name" value="Winged helix-like DNA-binding domain superfamily/Winged helix DNA-binding domain"/>
    <property type="match status" value="1"/>
</dbReference>
<evidence type="ECO:0000256" key="4">
    <source>
        <dbReference type="ARBA" id="ARBA00023125"/>
    </source>
</evidence>
<reference evidence="8 9" key="1">
    <citation type="submission" date="2018-07" db="EMBL/GenBank/DDBJ databases">
        <title>Genomic Encyclopedia of Type Strains, Phase III (KMG-III): the genomes of soil and plant-associated and newly described type strains.</title>
        <authorList>
            <person name="Whitman W."/>
        </authorList>
    </citation>
    <scope>NUCLEOTIDE SEQUENCE [LARGE SCALE GENOMIC DNA]</scope>
    <source>
        <strain evidence="8 9">CECT 8487</strain>
    </source>
</reference>
<dbReference type="NCBIfam" id="TIGR02937">
    <property type="entry name" value="sigma70-ECF"/>
    <property type="match status" value="1"/>
</dbReference>
<feature type="domain" description="RNA polymerase sigma-70 region 2" evidence="6">
    <location>
        <begin position="27"/>
        <end position="94"/>
    </location>
</feature>
<dbReference type="GO" id="GO:0006352">
    <property type="term" value="P:DNA-templated transcription initiation"/>
    <property type="evidence" value="ECO:0007669"/>
    <property type="project" value="InterPro"/>
</dbReference>
<dbReference type="InterPro" id="IPR013324">
    <property type="entry name" value="RNA_pol_sigma_r3/r4-like"/>
</dbReference>
<dbReference type="InterPro" id="IPR013325">
    <property type="entry name" value="RNA_pol_sigma_r2"/>
</dbReference>
<evidence type="ECO:0000259" key="7">
    <source>
        <dbReference type="Pfam" id="PF08281"/>
    </source>
</evidence>
<comment type="similarity">
    <text evidence="1">Belongs to the sigma-70 factor family. ECF subfamily.</text>
</comment>
<keyword evidence="2" id="KW-0805">Transcription regulation</keyword>
<dbReference type="SUPFAM" id="SSF88946">
    <property type="entry name" value="Sigma2 domain of RNA polymerase sigma factors"/>
    <property type="match status" value="1"/>
</dbReference>
<keyword evidence="3" id="KW-0731">Sigma factor</keyword>
<evidence type="ECO:0000313" key="8">
    <source>
        <dbReference type="EMBL" id="RED49624.1"/>
    </source>
</evidence>
<dbReference type="InterPro" id="IPR013249">
    <property type="entry name" value="RNA_pol_sigma70_r4_t2"/>
</dbReference>
<dbReference type="EMBL" id="QRDX01000002">
    <property type="protein sequence ID" value="RED49624.1"/>
    <property type="molecule type" value="Genomic_DNA"/>
</dbReference>
<dbReference type="OrthoDB" id="9795666at2"/>